<dbReference type="SUPFAM" id="SSF47923">
    <property type="entry name" value="Ypt/Rab-GAP domain of gyp1p"/>
    <property type="match status" value="2"/>
</dbReference>
<dbReference type="Gene3D" id="1.10.10.750">
    <property type="entry name" value="Ypt/Rab-GAP domain of gyp1p, domain 1"/>
    <property type="match status" value="1"/>
</dbReference>
<keyword evidence="2 3" id="KW-0175">Coiled coil</keyword>
<evidence type="ECO:0000313" key="7">
    <source>
        <dbReference type="Proteomes" id="UP000807025"/>
    </source>
</evidence>
<dbReference type="FunFam" id="1.10.8.270:FF:000001">
    <property type="entry name" value="TBC1 domain family member 1"/>
    <property type="match status" value="1"/>
</dbReference>
<evidence type="ECO:0000313" key="6">
    <source>
        <dbReference type="EMBL" id="KAF9501492.1"/>
    </source>
</evidence>
<name>A0A9P6A7Q2_PLEER</name>
<dbReference type="AlphaFoldDB" id="A0A9P6A7Q2"/>
<dbReference type="PROSITE" id="PS50086">
    <property type="entry name" value="TBC_RABGAP"/>
    <property type="match status" value="1"/>
</dbReference>
<dbReference type="SMART" id="SM00164">
    <property type="entry name" value="TBC"/>
    <property type="match status" value="1"/>
</dbReference>
<evidence type="ECO:0000256" key="4">
    <source>
        <dbReference type="SAM" id="MobiDB-lite"/>
    </source>
</evidence>
<dbReference type="Pfam" id="PF23436">
    <property type="entry name" value="RabGap-TBC_2"/>
    <property type="match status" value="1"/>
</dbReference>
<dbReference type="InterPro" id="IPR000195">
    <property type="entry name" value="Rab-GAP-TBC_dom"/>
</dbReference>
<organism evidence="6 7">
    <name type="scientific">Pleurotus eryngii</name>
    <name type="common">Boletus of the steppes</name>
    <dbReference type="NCBI Taxonomy" id="5323"/>
    <lineage>
        <taxon>Eukaryota</taxon>
        <taxon>Fungi</taxon>
        <taxon>Dikarya</taxon>
        <taxon>Basidiomycota</taxon>
        <taxon>Agaricomycotina</taxon>
        <taxon>Agaricomycetes</taxon>
        <taxon>Agaricomycetidae</taxon>
        <taxon>Agaricales</taxon>
        <taxon>Pleurotineae</taxon>
        <taxon>Pleurotaceae</taxon>
        <taxon>Pleurotus</taxon>
    </lineage>
</organism>
<keyword evidence="7" id="KW-1185">Reference proteome</keyword>
<dbReference type="GO" id="GO:0031267">
    <property type="term" value="F:small GTPase binding"/>
    <property type="evidence" value="ECO:0007669"/>
    <property type="project" value="TreeGrafter"/>
</dbReference>
<dbReference type="GO" id="GO:0005096">
    <property type="term" value="F:GTPase activator activity"/>
    <property type="evidence" value="ECO:0007669"/>
    <property type="project" value="UniProtKB-KW"/>
</dbReference>
<dbReference type="Gene3D" id="1.10.8.270">
    <property type="entry name" value="putative rabgap domain of human tbc1 domain family member 14 like domains"/>
    <property type="match status" value="1"/>
</dbReference>
<dbReference type="EMBL" id="MU154523">
    <property type="protein sequence ID" value="KAF9501492.1"/>
    <property type="molecule type" value="Genomic_DNA"/>
</dbReference>
<dbReference type="Proteomes" id="UP000807025">
    <property type="component" value="Unassembled WGS sequence"/>
</dbReference>
<dbReference type="PANTHER" id="PTHR47219:SF9">
    <property type="entry name" value="GTPASE ACTIVATING PROTEIN AND CENTROSOME-ASSOCIATED, ISOFORM B"/>
    <property type="match status" value="1"/>
</dbReference>
<sequence>MSKDSEDAISPSSSASSAALLDSLLSPKASTFESVGATNGIRESVAESEFSDVGLGGDEMSLSGVALSGRSSMKSFKSAVSAGSRRHSTSSAGTHQESVARASGGSSHKKSASTTTIRSIRNVPFLLARLDAQKAEGTSRSDRGSMDGKFHEEFAKLQVDQEKADGAVIDWDFWGAVISDYQDFAAKQPEQLARAIEKGIPGTLRGMMWQLMAASKDPELENTYLKLLKETSMHEKAIIRDLGRTFPHHEFFHDGQGIGQENLFNVLKAYSLYDPQVGYCQGLPFVVAILLLNMPDEEAFSLLVRLMYSYQLRGHFLPEMPGLQLRLFQFDRLIEELLPVLHLHFLRQGIKSSMFCSQWFLTLFSYRFPQEIVFRIYDSCLANGIEATFGFSIILLAKNEEALLSLKFDELLAFLNTRLFDVYKIDPTSEEIEGSAALYKIDEFIQDAFALRITPFMLDSYQHEYEEVVRRTNAHAIEIDNLRNSNRLLSAQVKSLESSLAQINTEHVELLNQLVMARLRNEEMEGELVRYKLLYAEAMHENQDAQSSHRISLASMLSMNRSNNR</sequence>
<feature type="coiled-coil region" evidence="3">
    <location>
        <begin position="479"/>
        <end position="541"/>
    </location>
</feature>
<dbReference type="InterPro" id="IPR035969">
    <property type="entry name" value="Rab-GAP_TBC_sf"/>
</dbReference>
<evidence type="ECO:0000256" key="1">
    <source>
        <dbReference type="ARBA" id="ARBA00022468"/>
    </source>
</evidence>
<evidence type="ECO:0000256" key="2">
    <source>
        <dbReference type="ARBA" id="ARBA00023054"/>
    </source>
</evidence>
<feature type="region of interest" description="Disordered" evidence="4">
    <location>
        <begin position="78"/>
        <end position="115"/>
    </location>
</feature>
<comment type="caution">
    <text evidence="6">The sequence shown here is derived from an EMBL/GenBank/DDBJ whole genome shotgun (WGS) entry which is preliminary data.</text>
</comment>
<dbReference type="OrthoDB" id="295078at2759"/>
<protein>
    <submittedName>
        <fullName evidence="6">RabGAP/TBC</fullName>
    </submittedName>
</protein>
<gene>
    <name evidence="6" type="ORF">BDN71DRAFT_1439087</name>
</gene>
<dbReference type="InterPro" id="IPR050302">
    <property type="entry name" value="Rab_GAP_TBC_domain"/>
</dbReference>
<evidence type="ECO:0000259" key="5">
    <source>
        <dbReference type="PROSITE" id="PS50086"/>
    </source>
</evidence>
<dbReference type="Gene3D" id="1.10.472.80">
    <property type="entry name" value="Ypt/Rab-GAP domain of gyp1p, domain 3"/>
    <property type="match status" value="1"/>
</dbReference>
<evidence type="ECO:0000256" key="3">
    <source>
        <dbReference type="SAM" id="Coils"/>
    </source>
</evidence>
<dbReference type="PANTHER" id="PTHR47219">
    <property type="entry name" value="RAB GTPASE-ACTIVATING PROTEIN 1-LIKE"/>
    <property type="match status" value="1"/>
</dbReference>
<proteinExistence type="predicted"/>
<keyword evidence="1" id="KW-0343">GTPase activation</keyword>
<reference evidence="6" key="1">
    <citation type="submission" date="2020-11" db="EMBL/GenBank/DDBJ databases">
        <authorList>
            <consortium name="DOE Joint Genome Institute"/>
            <person name="Ahrendt S."/>
            <person name="Riley R."/>
            <person name="Andreopoulos W."/>
            <person name="Labutti K."/>
            <person name="Pangilinan J."/>
            <person name="Ruiz-Duenas F.J."/>
            <person name="Barrasa J.M."/>
            <person name="Sanchez-Garcia M."/>
            <person name="Camarero S."/>
            <person name="Miyauchi S."/>
            <person name="Serrano A."/>
            <person name="Linde D."/>
            <person name="Babiker R."/>
            <person name="Drula E."/>
            <person name="Ayuso-Fernandez I."/>
            <person name="Pacheco R."/>
            <person name="Padilla G."/>
            <person name="Ferreira P."/>
            <person name="Barriuso J."/>
            <person name="Kellner H."/>
            <person name="Castanera R."/>
            <person name="Alfaro M."/>
            <person name="Ramirez L."/>
            <person name="Pisabarro A.G."/>
            <person name="Kuo A."/>
            <person name="Tritt A."/>
            <person name="Lipzen A."/>
            <person name="He G."/>
            <person name="Yan M."/>
            <person name="Ng V."/>
            <person name="Cullen D."/>
            <person name="Martin F."/>
            <person name="Rosso M.-N."/>
            <person name="Henrissat B."/>
            <person name="Hibbett D."/>
            <person name="Martinez A.T."/>
            <person name="Grigoriev I.V."/>
        </authorList>
    </citation>
    <scope>NUCLEOTIDE SEQUENCE</scope>
    <source>
        <strain evidence="6">ATCC 90797</strain>
    </source>
</reference>
<feature type="domain" description="Rab-GAP TBC" evidence="5">
    <location>
        <begin position="199"/>
        <end position="384"/>
    </location>
</feature>
<accession>A0A9P6A7Q2</accession>
<dbReference type="FunFam" id="1.10.10.750:FF:000003">
    <property type="entry name" value="GTPase activating protein (Evi5)"/>
    <property type="match status" value="1"/>
</dbReference>